<dbReference type="SUPFAM" id="SSF52540">
    <property type="entry name" value="P-loop containing nucleoside triphosphate hydrolases"/>
    <property type="match status" value="1"/>
</dbReference>
<keyword evidence="2" id="KW-0378">Hydrolase</keyword>
<gene>
    <name evidence="3" type="ORF">BVK86_18135</name>
    <name evidence="2" type="ORF">F7R15_16245</name>
    <name evidence="4" type="ORF">SAMN04490202_1867</name>
</gene>
<dbReference type="PANTHER" id="PTHR47396">
    <property type="entry name" value="TYPE I RESTRICTION ENZYME ECOKI R PROTEIN"/>
    <property type="match status" value="1"/>
</dbReference>
<evidence type="ECO:0000313" key="5">
    <source>
        <dbReference type="Proteomes" id="UP000186756"/>
    </source>
</evidence>
<dbReference type="GO" id="GO:0004519">
    <property type="term" value="F:endonuclease activity"/>
    <property type="evidence" value="ECO:0007669"/>
    <property type="project" value="UniProtKB-KW"/>
</dbReference>
<sequence length="875" mass="98354">MVLNNNGLKDYQHKLLDAFAGFLARTRELKNPQLAFAESTAAHFGHALAYHPLPGASSVPYVCLRVPTGGGKTRIAGQAIKRVNESFLATEHSLILWLVPSDPIREQTLYALKNSGELLYQDMRDLFGAVHVLDINEALYLQPSTLNTGNTIIVATMQSFKRDTDDGLRVNRQNGALMSHFDGASSEQKGDCSLMDVIRLRRPFVIVDEAHNQGTPLAVDTLVRLGPSCILELTATPDRASQPSNVLRSVSAATLQAEDMLKLPLELAIHPEWRVSLTEAISRVRSLEADAQDEFKVTGELINPVVMLIQAERKSQDKETFTPERVKKHLIEDFQIPESSIAIATSALDELSGRKLEDPDYPQFIITVDKLREGWDCPFAYVLFSFRNTTSATAVEQVLGRILRMPHVTRKEREALNRSYAYVVSGELASTVQGLRDGLVQSGFERLETKNLVVTAMDDNPVGDLFAPQGDLTILLPEVGGSVALPSSEAMEALPKTIREKLEISPETGTLTVRGGASSAHLKQIADTFKQPDMARTIRERFDSQVAVDKEPHQPVKSPAEAGESARVPLLSITQFGFFDVFDETPLLEADWEIGEFDPKLTEAEFRHDVEAMRRASLTISQLEKVECDVYDRLDSQLALFGQEKGWQVTDLIYWLDRNLYFPYSEGARKAAWLNAAVTYLIEQRGFTLDELAYRKFRLRGAFERKLASGLVVAKQRAFDELFGDESRFAVRDEHSVVFEQGRYGYDTPYVGFVHLKRHFFRVIGNLKATGEEFECAEFIANQLPDVEWWVRNVEKKPSAFWLQTASDRFYPDFVVKMKNGIILVVEYKGGHIANTQDSNEKKRIGALWEKRSGGRCRFAWVENKNWQSIRDALA</sequence>
<evidence type="ECO:0000259" key="1">
    <source>
        <dbReference type="PROSITE" id="PS51192"/>
    </source>
</evidence>
<dbReference type="Pfam" id="PF04851">
    <property type="entry name" value="ResIII"/>
    <property type="match status" value="1"/>
</dbReference>
<dbReference type="GO" id="GO:0003677">
    <property type="term" value="F:DNA binding"/>
    <property type="evidence" value="ECO:0007669"/>
    <property type="project" value="InterPro"/>
</dbReference>
<proteinExistence type="predicted"/>
<dbReference type="EMBL" id="VZPS01000009">
    <property type="protein sequence ID" value="KAB0484855.1"/>
    <property type="molecule type" value="Genomic_DNA"/>
</dbReference>
<dbReference type="GO" id="GO:0005524">
    <property type="term" value="F:ATP binding"/>
    <property type="evidence" value="ECO:0007669"/>
    <property type="project" value="InterPro"/>
</dbReference>
<dbReference type="REBASE" id="162833">
    <property type="entry name" value="Pre3776ORF1868P"/>
</dbReference>
<dbReference type="PANTHER" id="PTHR47396:SF1">
    <property type="entry name" value="ATP-DEPENDENT HELICASE IRC3-RELATED"/>
    <property type="match status" value="1"/>
</dbReference>
<dbReference type="EMBL" id="LT629709">
    <property type="protein sequence ID" value="SDO78797.1"/>
    <property type="molecule type" value="Genomic_DNA"/>
</dbReference>
<accession>A0A1H0MEL7</accession>
<dbReference type="Proteomes" id="UP000186756">
    <property type="component" value="Unassembled WGS sequence"/>
</dbReference>
<dbReference type="GO" id="GO:0005829">
    <property type="term" value="C:cytosol"/>
    <property type="evidence" value="ECO:0007669"/>
    <property type="project" value="TreeGrafter"/>
</dbReference>
<evidence type="ECO:0000313" key="3">
    <source>
        <dbReference type="EMBL" id="OLU01665.1"/>
    </source>
</evidence>
<keyword evidence="5" id="KW-1185">Reference proteome</keyword>
<organism evidence="4 6">
    <name type="scientific">Pseudomonas reinekei</name>
    <dbReference type="NCBI Taxonomy" id="395598"/>
    <lineage>
        <taxon>Bacteria</taxon>
        <taxon>Pseudomonadati</taxon>
        <taxon>Pseudomonadota</taxon>
        <taxon>Gammaproteobacteria</taxon>
        <taxon>Pseudomonadales</taxon>
        <taxon>Pseudomonadaceae</taxon>
        <taxon>Pseudomonas</taxon>
    </lineage>
</organism>
<dbReference type="AlphaFoldDB" id="A0A1H0MEL7"/>
<dbReference type="GO" id="GO:0016787">
    <property type="term" value="F:hydrolase activity"/>
    <property type="evidence" value="ECO:0007669"/>
    <property type="project" value="InterPro"/>
</dbReference>
<protein>
    <submittedName>
        <fullName evidence="2">Restriction endonuclease subunit R</fullName>
    </submittedName>
    <submittedName>
        <fullName evidence="4">Type III restriction enzyme</fullName>
    </submittedName>
</protein>
<dbReference type="InterPro" id="IPR006935">
    <property type="entry name" value="Helicase/UvrB_N"/>
</dbReference>
<dbReference type="EMBL" id="MSTQ01000010">
    <property type="protein sequence ID" value="OLU01665.1"/>
    <property type="molecule type" value="Genomic_DNA"/>
</dbReference>
<evidence type="ECO:0000313" key="2">
    <source>
        <dbReference type="EMBL" id="KAB0484855.1"/>
    </source>
</evidence>
<keyword evidence="2" id="KW-0255">Endonuclease</keyword>
<dbReference type="OrthoDB" id="9804145at2"/>
<feature type="domain" description="Helicase ATP-binding" evidence="1">
    <location>
        <begin position="53"/>
        <end position="255"/>
    </location>
</feature>
<evidence type="ECO:0000313" key="6">
    <source>
        <dbReference type="Proteomes" id="UP000198549"/>
    </source>
</evidence>
<dbReference type="PROSITE" id="PS51192">
    <property type="entry name" value="HELICASE_ATP_BIND_1"/>
    <property type="match status" value="1"/>
</dbReference>
<evidence type="ECO:0000313" key="7">
    <source>
        <dbReference type="Proteomes" id="UP000460142"/>
    </source>
</evidence>
<reference evidence="2 7" key="4">
    <citation type="submission" date="2019-09" db="EMBL/GenBank/DDBJ databases">
        <title>Draft genome sequences of 48 bacterial type strains from the CCUG.</title>
        <authorList>
            <person name="Tunovic T."/>
            <person name="Pineiro-Iglesias B."/>
            <person name="Unosson C."/>
            <person name="Inganas E."/>
            <person name="Ohlen M."/>
            <person name="Cardew S."/>
            <person name="Jensie-Markopoulos S."/>
            <person name="Salva-Serra F."/>
            <person name="Jaen-Luchoro D."/>
            <person name="Karlsson R."/>
            <person name="Svensson-Stadler L."/>
            <person name="Chun J."/>
            <person name="Moore E."/>
        </authorList>
    </citation>
    <scope>NUCLEOTIDE SEQUENCE [LARGE SCALE GENOMIC DNA]</scope>
    <source>
        <strain evidence="2 7">CCUG 53116</strain>
    </source>
</reference>
<dbReference type="Proteomes" id="UP000198549">
    <property type="component" value="Chromosome I"/>
</dbReference>
<dbReference type="InterPro" id="IPR050742">
    <property type="entry name" value="Helicase_Restrict-Modif_Enz"/>
</dbReference>
<dbReference type="Proteomes" id="UP000460142">
    <property type="component" value="Unassembled WGS sequence"/>
</dbReference>
<dbReference type="InterPro" id="IPR027417">
    <property type="entry name" value="P-loop_NTPase"/>
</dbReference>
<dbReference type="Gene3D" id="3.40.50.300">
    <property type="entry name" value="P-loop containing nucleotide triphosphate hydrolases"/>
    <property type="match status" value="2"/>
</dbReference>
<evidence type="ECO:0000313" key="4">
    <source>
        <dbReference type="EMBL" id="SDO78797.1"/>
    </source>
</evidence>
<dbReference type="InterPro" id="IPR014001">
    <property type="entry name" value="Helicase_ATP-bd"/>
</dbReference>
<reference evidence="3" key="2">
    <citation type="submission" date="2017-01" db="EMBL/GenBank/DDBJ databases">
        <authorList>
            <person name="Mah S.A."/>
            <person name="Swanson W.J."/>
            <person name="Moy G.W."/>
            <person name="Vacquier V.D."/>
        </authorList>
    </citation>
    <scope>NUCLEOTIDE SEQUENCE [LARGE SCALE GENOMIC DNA]</scope>
    <source>
        <strain evidence="3">MT1</strain>
    </source>
</reference>
<name>A0A1H0MEL7_PSERE</name>
<keyword evidence="2" id="KW-0540">Nuclease</keyword>
<reference evidence="5" key="3">
    <citation type="submission" date="2017-01" db="EMBL/GenBank/DDBJ databases">
        <authorList>
            <person name="Poblete-Castro I."/>
        </authorList>
    </citation>
    <scope>NUCLEOTIDE SEQUENCE [LARGE SCALE GENOMIC DNA]</scope>
    <source>
        <strain evidence="5">DSM 18361 / CCUG 53116 / MT1</strain>
    </source>
</reference>
<reference evidence="4 6" key="1">
    <citation type="submission" date="2016-10" db="EMBL/GenBank/DDBJ databases">
        <authorList>
            <person name="de Groot N.N."/>
        </authorList>
    </citation>
    <scope>NUCLEOTIDE SEQUENCE [LARGE SCALE GENOMIC DNA]</scope>
    <source>
        <strain evidence="4 6">BS3776</strain>
    </source>
</reference>
<dbReference type="RefSeq" id="WP_075947710.1">
    <property type="nucleotide sequence ID" value="NZ_LT629709.1"/>
</dbReference>